<dbReference type="Pfam" id="PF00701">
    <property type="entry name" value="DHDPS"/>
    <property type="match status" value="1"/>
</dbReference>
<feature type="binding site" evidence="8">
    <location>
        <position position="53"/>
    </location>
    <ligand>
        <name>pyruvate</name>
        <dbReference type="ChEBI" id="CHEBI:15361"/>
    </ligand>
</feature>
<dbReference type="CDD" id="cd00951">
    <property type="entry name" value="KDGDH"/>
    <property type="match status" value="1"/>
</dbReference>
<proteinExistence type="inferred from homology"/>
<dbReference type="GO" id="GO:0047448">
    <property type="term" value="F:5-dehydro-4-deoxyglucarate dehydratase activity"/>
    <property type="evidence" value="ECO:0007669"/>
    <property type="project" value="UniProtKB-UniRule"/>
</dbReference>
<evidence type="ECO:0000256" key="5">
    <source>
        <dbReference type="HAMAP-Rule" id="MF_00694"/>
    </source>
</evidence>
<evidence type="ECO:0000256" key="7">
    <source>
        <dbReference type="PIRSR" id="PIRSR001365-1"/>
    </source>
</evidence>
<dbReference type="PIRSF" id="PIRSF001365">
    <property type="entry name" value="DHDPS"/>
    <property type="match status" value="1"/>
</dbReference>
<dbReference type="NCBIfam" id="NF002958">
    <property type="entry name" value="PRK03620.1"/>
    <property type="match status" value="1"/>
</dbReference>
<feature type="active site" description="Proton donor/acceptor" evidence="7">
    <location>
        <position position="139"/>
    </location>
</feature>
<evidence type="ECO:0000256" key="2">
    <source>
        <dbReference type="ARBA" id="ARBA00004983"/>
    </source>
</evidence>
<evidence type="ECO:0000256" key="8">
    <source>
        <dbReference type="PIRSR" id="PIRSR001365-2"/>
    </source>
</evidence>
<dbReference type="HAMAP" id="MF_00694">
    <property type="entry name" value="KDGDH"/>
    <property type="match status" value="1"/>
</dbReference>
<accession>A0A8E2BCA5</accession>
<dbReference type="GO" id="GO:0042838">
    <property type="term" value="P:D-glucarate catabolic process"/>
    <property type="evidence" value="ECO:0007669"/>
    <property type="project" value="UniProtKB-UniRule"/>
</dbReference>
<comment type="pathway">
    <text evidence="2 5">Carbohydrate acid metabolism; D-glucarate degradation; 2,5-dioxopentanoate from D-glucarate: step 2/2.</text>
</comment>
<evidence type="ECO:0000313" key="10">
    <source>
        <dbReference type="Proteomes" id="UP000532373"/>
    </source>
</evidence>
<dbReference type="SUPFAM" id="SSF51569">
    <property type="entry name" value="Aldolase"/>
    <property type="match status" value="1"/>
</dbReference>
<dbReference type="EC" id="4.2.1.41" evidence="5"/>
<evidence type="ECO:0000256" key="6">
    <source>
        <dbReference type="PIRNR" id="PIRNR001365"/>
    </source>
</evidence>
<evidence type="ECO:0000256" key="3">
    <source>
        <dbReference type="ARBA" id="ARBA00007592"/>
    </source>
</evidence>
<protein>
    <recommendedName>
        <fullName evidence="5">Probable 5-dehydro-4-deoxyglucarate dehydratase</fullName>
        <ecNumber evidence="5">4.2.1.41</ecNumber>
    </recommendedName>
    <alternativeName>
        <fullName evidence="5">5-keto-4-deoxy-glucarate dehydratase</fullName>
        <shortName evidence="5">KDGDH</shortName>
    </alternativeName>
</protein>
<dbReference type="UniPathway" id="UPA00564">
    <property type="reaction ID" value="UER00628"/>
</dbReference>
<dbReference type="PANTHER" id="PTHR12128:SF19">
    <property type="entry name" value="5-DEHYDRO-4-DEOXYGLUCARATE DEHYDRATASE 2-RELATED"/>
    <property type="match status" value="1"/>
</dbReference>
<evidence type="ECO:0000256" key="4">
    <source>
        <dbReference type="ARBA" id="ARBA00023239"/>
    </source>
</evidence>
<comment type="catalytic activity">
    <reaction evidence="1 5">
        <text>5-dehydro-4-deoxy-D-glucarate + H(+) = 2,5-dioxopentanoate + CO2 + H2O</text>
        <dbReference type="Rhea" id="RHEA:24608"/>
        <dbReference type="ChEBI" id="CHEBI:15377"/>
        <dbReference type="ChEBI" id="CHEBI:15378"/>
        <dbReference type="ChEBI" id="CHEBI:16526"/>
        <dbReference type="ChEBI" id="CHEBI:42819"/>
        <dbReference type="ChEBI" id="CHEBI:58136"/>
        <dbReference type="EC" id="4.2.1.41"/>
    </reaction>
</comment>
<dbReference type="InterPro" id="IPR002220">
    <property type="entry name" value="DapA-like"/>
</dbReference>
<dbReference type="Gene3D" id="3.20.20.70">
    <property type="entry name" value="Aldolase class I"/>
    <property type="match status" value="1"/>
</dbReference>
<feature type="active site" description="Schiff-base intermediate with substrate" evidence="7">
    <location>
        <position position="165"/>
    </location>
</feature>
<gene>
    <name evidence="9" type="ORF">HNQ96_001480</name>
</gene>
<comment type="caution">
    <text evidence="9">The sequence shown here is derived from an EMBL/GenBank/DDBJ whole genome shotgun (WGS) entry which is preliminary data.</text>
</comment>
<sequence length="309" mass="33039">MTTTLEATMAKNVLSFPVTHFDSELRFARSSYSEHVEWLCGFNPGALFVAGGTGEMFSLAPQEIPEIVTAAKEVAGNVPIISGAGYGTVMAVEMARAAEKAGADAVLLLPHYLVPAEQEGLFRHVKAVCAAVGIGVFVYSRDFSRFSADTLARLADACPNLVGYKDGVGDIEAVTSIITKMGDRFIYVGGMPTHEVYASAYMGAGITNYSSAVFNFVPDLAAEFFAAARRSDAAVCGRLLNDFFLPLIAIRDRSKGYAVSIIKAGVRLSGRDPGPVRPPLTDLTGLETETLRELICRNKQLPLTVKAAE</sequence>
<dbReference type="Proteomes" id="UP000532373">
    <property type="component" value="Unassembled WGS sequence"/>
</dbReference>
<keyword evidence="4 5" id="KW-0456">Lyase</keyword>
<reference evidence="9 10" key="1">
    <citation type="submission" date="2020-08" db="EMBL/GenBank/DDBJ databases">
        <title>Genomic Encyclopedia of Type Strains, Phase IV (KMG-IV): sequencing the most valuable type-strain genomes for metagenomic binning, comparative biology and taxonomic classification.</title>
        <authorList>
            <person name="Goeker M."/>
        </authorList>
    </citation>
    <scope>NUCLEOTIDE SEQUENCE [LARGE SCALE GENOMIC DNA]</scope>
    <source>
        <strain evidence="9 10">DSM 17454</strain>
    </source>
</reference>
<dbReference type="InterPro" id="IPR017655">
    <property type="entry name" value="Dehydro-deoxyglucarate_dehyd"/>
</dbReference>
<evidence type="ECO:0000256" key="1">
    <source>
        <dbReference type="ARBA" id="ARBA00001446"/>
    </source>
</evidence>
<dbReference type="GO" id="GO:0008840">
    <property type="term" value="F:4-hydroxy-tetrahydrodipicolinate synthase activity"/>
    <property type="evidence" value="ECO:0007669"/>
    <property type="project" value="TreeGrafter"/>
</dbReference>
<dbReference type="InterPro" id="IPR013785">
    <property type="entry name" value="Aldolase_TIM"/>
</dbReference>
<organism evidence="9 10">
    <name type="scientific">Aminobacter carboxidus</name>
    <dbReference type="NCBI Taxonomy" id="376165"/>
    <lineage>
        <taxon>Bacteria</taxon>
        <taxon>Pseudomonadati</taxon>
        <taxon>Pseudomonadota</taxon>
        <taxon>Alphaproteobacteria</taxon>
        <taxon>Hyphomicrobiales</taxon>
        <taxon>Phyllobacteriaceae</taxon>
        <taxon>Aminobacter</taxon>
    </lineage>
</organism>
<evidence type="ECO:0000313" key="9">
    <source>
        <dbReference type="EMBL" id="MBB6465622.1"/>
    </source>
</evidence>
<dbReference type="NCBIfam" id="TIGR03249">
    <property type="entry name" value="KdgD"/>
    <property type="match status" value="1"/>
</dbReference>
<dbReference type="EMBL" id="JACHGI010000002">
    <property type="protein sequence ID" value="MBB6465622.1"/>
    <property type="molecule type" value="Genomic_DNA"/>
</dbReference>
<dbReference type="AlphaFoldDB" id="A0A8E2BCA5"/>
<dbReference type="SMART" id="SM01130">
    <property type="entry name" value="DHDPS"/>
    <property type="match status" value="1"/>
</dbReference>
<name>A0A8E2BCA5_9HYPH</name>
<comment type="similarity">
    <text evidence="3 5 6">Belongs to the DapA family.</text>
</comment>
<dbReference type="RefSeq" id="WP_067956379.1">
    <property type="nucleotide sequence ID" value="NZ_JACHGI010000002.1"/>
</dbReference>
<dbReference type="PANTHER" id="PTHR12128">
    <property type="entry name" value="DIHYDRODIPICOLINATE SYNTHASE"/>
    <property type="match status" value="1"/>
</dbReference>